<feature type="region of interest" description="Disordered" evidence="5">
    <location>
        <begin position="1"/>
        <end position="40"/>
    </location>
</feature>
<name>A0ABQ9DVH5_9PASS</name>
<keyword evidence="3" id="KW-0238">DNA-binding</keyword>
<keyword evidence="2" id="KW-0378">Hydrolase</keyword>
<evidence type="ECO:0008006" key="8">
    <source>
        <dbReference type="Google" id="ProtNLM"/>
    </source>
</evidence>
<dbReference type="PANTHER" id="PTHR13235">
    <property type="entry name" value="SINGLE-STRAND SELECTIVE MONOFUNCTIONAL URACIL DNA GLYCOSYLASE"/>
    <property type="match status" value="1"/>
</dbReference>
<accession>A0ABQ9DVH5</accession>
<feature type="compositionally biased region" description="Acidic residues" evidence="5">
    <location>
        <begin position="16"/>
        <end position="36"/>
    </location>
</feature>
<keyword evidence="7" id="KW-1185">Reference proteome</keyword>
<sequence>MEGPRPELGARSEQQQQEEEGDDDDAAEEEEEEADEGLAGRFLALERALSEGLRALLPPGPPVSHVYDPLDYAGDPHGDFVRRFLRSPKRVLFLGMNPGPFGMAQTGVGGLGARGARAGGLGGLGSAWRVSQEAN</sequence>
<dbReference type="EMBL" id="WHWB01005340">
    <property type="protein sequence ID" value="KAJ7428922.1"/>
    <property type="molecule type" value="Genomic_DNA"/>
</dbReference>
<evidence type="ECO:0000256" key="3">
    <source>
        <dbReference type="ARBA" id="ARBA00023125"/>
    </source>
</evidence>
<feature type="compositionally biased region" description="Basic and acidic residues" evidence="5">
    <location>
        <begin position="1"/>
        <end position="10"/>
    </location>
</feature>
<dbReference type="SUPFAM" id="SSF52141">
    <property type="entry name" value="Uracil-DNA glycosylase-like"/>
    <property type="match status" value="1"/>
</dbReference>
<reference evidence="6" key="1">
    <citation type="submission" date="2019-10" db="EMBL/GenBank/DDBJ databases">
        <authorList>
            <person name="Soares A.E.R."/>
            <person name="Aleixo A."/>
            <person name="Schneider P."/>
            <person name="Miyaki C.Y."/>
            <person name="Schneider M.P."/>
            <person name="Mello C."/>
            <person name="Vasconcelos A.T.R."/>
        </authorList>
    </citation>
    <scope>NUCLEOTIDE SEQUENCE</scope>
    <source>
        <tissue evidence="6">Muscle</tissue>
    </source>
</reference>
<dbReference type="InterPro" id="IPR036895">
    <property type="entry name" value="Uracil-DNA_glycosylase-like_sf"/>
</dbReference>
<dbReference type="PANTHER" id="PTHR13235:SF2">
    <property type="entry name" value="SINGLE-STRAND SELECTIVE MONOFUNCTIONAL URACIL DNA GLYCOSYLASE"/>
    <property type="match status" value="1"/>
</dbReference>
<dbReference type="Gene3D" id="3.40.470.10">
    <property type="entry name" value="Uracil-DNA glycosylase-like domain"/>
    <property type="match status" value="1"/>
</dbReference>
<comment type="caution">
    <text evidence="6">The sequence shown here is derived from an EMBL/GenBank/DDBJ whole genome shotgun (WGS) entry which is preliminary data.</text>
</comment>
<evidence type="ECO:0000256" key="5">
    <source>
        <dbReference type="SAM" id="MobiDB-lite"/>
    </source>
</evidence>
<gene>
    <name evidence="6" type="ORF">WISP_00447</name>
</gene>
<proteinExistence type="predicted"/>
<dbReference type="InterPro" id="IPR039134">
    <property type="entry name" value="SMUG1"/>
</dbReference>
<protein>
    <recommendedName>
        <fullName evidence="8">SMUG1 glycosylase</fullName>
    </recommendedName>
</protein>
<evidence type="ECO:0000313" key="6">
    <source>
        <dbReference type="EMBL" id="KAJ7428922.1"/>
    </source>
</evidence>
<evidence type="ECO:0000313" key="7">
    <source>
        <dbReference type="Proteomes" id="UP001145742"/>
    </source>
</evidence>
<evidence type="ECO:0000256" key="4">
    <source>
        <dbReference type="ARBA" id="ARBA00023204"/>
    </source>
</evidence>
<evidence type="ECO:0000256" key="2">
    <source>
        <dbReference type="ARBA" id="ARBA00022801"/>
    </source>
</evidence>
<evidence type="ECO:0000256" key="1">
    <source>
        <dbReference type="ARBA" id="ARBA00022763"/>
    </source>
</evidence>
<keyword evidence="4" id="KW-0234">DNA repair</keyword>
<organism evidence="6 7">
    <name type="scientific">Willisornis vidua</name>
    <name type="common">Xingu scale-backed antbird</name>
    <dbReference type="NCBI Taxonomy" id="1566151"/>
    <lineage>
        <taxon>Eukaryota</taxon>
        <taxon>Metazoa</taxon>
        <taxon>Chordata</taxon>
        <taxon>Craniata</taxon>
        <taxon>Vertebrata</taxon>
        <taxon>Euteleostomi</taxon>
        <taxon>Archelosauria</taxon>
        <taxon>Archosauria</taxon>
        <taxon>Dinosauria</taxon>
        <taxon>Saurischia</taxon>
        <taxon>Theropoda</taxon>
        <taxon>Coelurosauria</taxon>
        <taxon>Aves</taxon>
        <taxon>Neognathae</taxon>
        <taxon>Neoaves</taxon>
        <taxon>Telluraves</taxon>
        <taxon>Australaves</taxon>
        <taxon>Passeriformes</taxon>
        <taxon>Thamnophilidae</taxon>
        <taxon>Willisornis</taxon>
    </lineage>
</organism>
<keyword evidence="1" id="KW-0227">DNA damage</keyword>
<dbReference type="Proteomes" id="UP001145742">
    <property type="component" value="Unassembled WGS sequence"/>
</dbReference>